<feature type="transmembrane region" description="Helical" evidence="1">
    <location>
        <begin position="88"/>
        <end position="111"/>
    </location>
</feature>
<evidence type="ECO:0000313" key="3">
    <source>
        <dbReference type="Proteomes" id="UP000644727"/>
    </source>
</evidence>
<dbReference type="Proteomes" id="UP000644727">
    <property type="component" value="Unassembled WGS sequence"/>
</dbReference>
<feature type="transmembrane region" description="Helical" evidence="1">
    <location>
        <begin position="497"/>
        <end position="521"/>
    </location>
</feature>
<comment type="caution">
    <text evidence="2">The sequence shown here is derived from an EMBL/GenBank/DDBJ whole genome shotgun (WGS) entry which is preliminary data.</text>
</comment>
<keyword evidence="1" id="KW-0812">Transmembrane</keyword>
<protein>
    <recommendedName>
        <fullName evidence="4">ABC-2 type transport system permease protein</fullName>
    </recommendedName>
</protein>
<evidence type="ECO:0000256" key="1">
    <source>
        <dbReference type="SAM" id="Phobius"/>
    </source>
</evidence>
<sequence length="571" mass="60008">MAGVLSTPPAAATAAAGTVDHGSIQQRQLVPLLMKLKWALWKRSYRKNVGKLVGTIIGVLYATGGLVGLVFTFLGLTLWSGEGTMFPTIIRGLGAVTVLAWLLIPVLAFGVDDTLDPRRFAMFPRSAKELQPGMFAAAALSLPTLLTVVAVGIATVFEVIWLLAFGAGAVWVALALIVLLPANLAGIALCLLLPRAVFAHSASRTSSRSGRELGGMVAMMLFLAAVYGISLSVQGLESLDMDLVREWTMIAVTVLAWTPFGALFAVPMDLAEGQVLAALLRVLIGAATIVLVWRWWRRSLDRSLTSALTGDASSGTAKVTSLVPRWATASPFGAVMGRSLRYWRRDTRYLAAVAIYPLVFVFLAAMGLVLEEARPMMLVMAVLMAGLTGISLSNEIGFDGPAGWVNITAGLDARANLLGRIAAIAVLMAPAAVVVTALVPLLYGMAHLVPMMVLGTLGLMLTGWGVSVVVGVLLPYPTSPPGTNPMKDKSASSANAFLGMGAASLGVFVPQLPAIGLAAWGVLGGGLLIQGLAGLLSLIIGIVVLWVGVRIGSARLDARYPDLFQKVRDHL</sequence>
<feature type="transmembrane region" description="Helical" evidence="1">
    <location>
        <begin position="213"/>
        <end position="235"/>
    </location>
</feature>
<feature type="transmembrane region" description="Helical" evidence="1">
    <location>
        <begin position="247"/>
        <end position="266"/>
    </location>
</feature>
<keyword evidence="1" id="KW-1133">Transmembrane helix</keyword>
<organism evidence="2 3">
    <name type="scientific">Brachybacterium epidermidis</name>
    <dbReference type="NCBI Taxonomy" id="2781983"/>
    <lineage>
        <taxon>Bacteria</taxon>
        <taxon>Bacillati</taxon>
        <taxon>Actinomycetota</taxon>
        <taxon>Actinomycetes</taxon>
        <taxon>Micrococcales</taxon>
        <taxon>Dermabacteraceae</taxon>
        <taxon>Brachybacterium</taxon>
    </lineage>
</organism>
<feature type="transmembrane region" description="Helical" evidence="1">
    <location>
        <begin position="527"/>
        <end position="549"/>
    </location>
</feature>
<dbReference type="EMBL" id="JADEYR010000001">
    <property type="protein sequence ID" value="MBE9402774.1"/>
    <property type="molecule type" value="Genomic_DNA"/>
</dbReference>
<name>A0ABR9VX64_9MICO</name>
<feature type="transmembrane region" description="Helical" evidence="1">
    <location>
        <begin position="449"/>
        <end position="476"/>
    </location>
</feature>
<feature type="transmembrane region" description="Helical" evidence="1">
    <location>
        <begin position="349"/>
        <end position="370"/>
    </location>
</feature>
<dbReference type="RefSeq" id="WP_193864488.1">
    <property type="nucleotide sequence ID" value="NZ_JADEYR010000001.1"/>
</dbReference>
<evidence type="ECO:0000313" key="2">
    <source>
        <dbReference type="EMBL" id="MBE9402774.1"/>
    </source>
</evidence>
<feature type="transmembrane region" description="Helical" evidence="1">
    <location>
        <begin position="52"/>
        <end position="76"/>
    </location>
</feature>
<proteinExistence type="predicted"/>
<gene>
    <name evidence="2" type="ORF">IOE58_00645</name>
</gene>
<feature type="transmembrane region" description="Helical" evidence="1">
    <location>
        <begin position="376"/>
        <end position="396"/>
    </location>
</feature>
<feature type="transmembrane region" description="Helical" evidence="1">
    <location>
        <begin position="132"/>
        <end position="154"/>
    </location>
</feature>
<feature type="transmembrane region" description="Helical" evidence="1">
    <location>
        <begin position="278"/>
        <end position="296"/>
    </location>
</feature>
<accession>A0ABR9VX64</accession>
<reference evidence="2 3" key="1">
    <citation type="submission" date="2020-10" db="EMBL/GenBank/DDBJ databases">
        <title>Draft genome and description of Brachybacterium epidermidis sp nov.</title>
        <authorList>
            <person name="Boxberger M."/>
            <person name="La Scola B."/>
        </authorList>
    </citation>
    <scope>NUCLEOTIDE SEQUENCE [LARGE SCALE GENOMIC DNA]</scope>
    <source>
        <strain evidence="2 3">Marseille-Q2903</strain>
    </source>
</reference>
<evidence type="ECO:0008006" key="4">
    <source>
        <dbReference type="Google" id="ProtNLM"/>
    </source>
</evidence>
<feature type="transmembrane region" description="Helical" evidence="1">
    <location>
        <begin position="417"/>
        <end position="443"/>
    </location>
</feature>
<keyword evidence="1" id="KW-0472">Membrane</keyword>
<feature type="transmembrane region" description="Helical" evidence="1">
    <location>
        <begin position="160"/>
        <end position="193"/>
    </location>
</feature>
<keyword evidence="3" id="KW-1185">Reference proteome</keyword>